<dbReference type="InterPro" id="IPR019464">
    <property type="entry name" value="ELL_N"/>
</dbReference>
<reference evidence="10" key="1">
    <citation type="submission" date="2025-08" db="UniProtKB">
        <authorList>
            <consortium name="RefSeq"/>
        </authorList>
    </citation>
    <scope>IDENTIFICATION</scope>
    <source>
        <tissue evidence="10">Testes</tissue>
    </source>
</reference>
<evidence type="ECO:0000256" key="1">
    <source>
        <dbReference type="ARBA" id="ARBA00004123"/>
    </source>
</evidence>
<evidence type="ECO:0000256" key="7">
    <source>
        <dbReference type="SAM" id="MobiDB-lite"/>
    </source>
</evidence>
<feature type="compositionally biased region" description="Low complexity" evidence="7">
    <location>
        <begin position="264"/>
        <end position="278"/>
    </location>
</feature>
<dbReference type="InterPro" id="IPR031176">
    <property type="entry name" value="ELL/occludin"/>
</dbReference>
<dbReference type="Gene3D" id="6.10.140.340">
    <property type="match status" value="1"/>
</dbReference>
<evidence type="ECO:0000313" key="9">
    <source>
        <dbReference type="Proteomes" id="UP000694865"/>
    </source>
</evidence>
<keyword evidence="5" id="KW-0539">Nucleus</keyword>
<feature type="compositionally biased region" description="Basic and acidic residues" evidence="7">
    <location>
        <begin position="350"/>
        <end position="377"/>
    </location>
</feature>
<comment type="similarity">
    <text evidence="2 6">Belongs to the ELL/occludin family.</text>
</comment>
<proteinExistence type="inferred from homology"/>
<dbReference type="GeneID" id="102809987"/>
<keyword evidence="3" id="KW-0805">Transcription regulation</keyword>
<evidence type="ECO:0000259" key="8">
    <source>
        <dbReference type="PROSITE" id="PS51980"/>
    </source>
</evidence>
<keyword evidence="9" id="KW-1185">Reference proteome</keyword>
<protein>
    <submittedName>
        <fullName evidence="10">RNA polymerase II elongation factor ELL2-like</fullName>
    </submittedName>
</protein>
<feature type="non-terminal residue" evidence="10">
    <location>
        <position position="1"/>
    </location>
</feature>
<dbReference type="Pfam" id="PF10390">
    <property type="entry name" value="ELL"/>
    <property type="match status" value="1"/>
</dbReference>
<evidence type="ECO:0000256" key="4">
    <source>
        <dbReference type="ARBA" id="ARBA00023163"/>
    </source>
</evidence>
<organism evidence="9 10">
    <name type="scientific">Saccoglossus kowalevskii</name>
    <name type="common">Acorn worm</name>
    <dbReference type="NCBI Taxonomy" id="10224"/>
    <lineage>
        <taxon>Eukaryota</taxon>
        <taxon>Metazoa</taxon>
        <taxon>Hemichordata</taxon>
        <taxon>Enteropneusta</taxon>
        <taxon>Harrimaniidae</taxon>
        <taxon>Saccoglossus</taxon>
    </lineage>
</organism>
<sequence>DTTFKKPSIRFKGNHGVISLPVRKSSDSLNGERVFNFSMTPVNERGSYECVQQCKNRNGAPHLEQQGTVQKKLQILATDEVYQATKDKMTLAEEEMRKSTTKVIDKVTGRNIGHKVKVKKSQYPHSSSKHALVSRSNGSKTLPAKKMTSTKPPGGGTHIIPKIHKASYRDNIIHLLALKPYKKPELILRLQRLGVNQKDRSQLGTILQQVATMKDNTFTLNKHVYNEVREDWFTYSDDDRRVLRSKLAQIRNGNEYSPTQNGHSLSPSSTTATSPSSPQKRPAEPDNSMDPKSKRQRIAHTARPTPALNNNNNVNGGAITNNTLLNIKSDAITSTRLSPTLDKVTTSNSDSKRRDLQEKNNRIIKGSGDKKHRDGNELKTSPNRLKKASSKISPDRGKTKSSADIVRETTKATSPVNKKGQHNGTSQVASSTSSIPEYMMKYITIKSREQRQKYKDDFNAEYDQYRKLHNKVDRITKKFIELQNLMEQTAEHSDNYESIKTKVIEEYQLIKKEHPDFQEEKKDCQTIHLKLAHIKKLIVEYDQSQLKETSTTT</sequence>
<feature type="compositionally biased region" description="Polar residues" evidence="7">
    <location>
        <begin position="411"/>
        <end position="432"/>
    </location>
</feature>
<dbReference type="RefSeq" id="XP_006811219.1">
    <property type="nucleotide sequence ID" value="XM_006811156.1"/>
</dbReference>
<dbReference type="PANTHER" id="PTHR23288">
    <property type="entry name" value="OCCLUDIN AND RNA POLYMERASE II ELONGATION FACTOR ELL"/>
    <property type="match status" value="1"/>
</dbReference>
<evidence type="ECO:0000256" key="2">
    <source>
        <dbReference type="ARBA" id="ARBA00009171"/>
    </source>
</evidence>
<dbReference type="InterPro" id="IPR010844">
    <property type="entry name" value="Occludin_ELL"/>
</dbReference>
<dbReference type="SUPFAM" id="SSF144292">
    <property type="entry name" value="occludin/ELL-like"/>
    <property type="match status" value="1"/>
</dbReference>
<feature type="domain" description="OCEL" evidence="8">
    <location>
        <begin position="436"/>
        <end position="546"/>
    </location>
</feature>
<dbReference type="Proteomes" id="UP000694865">
    <property type="component" value="Unplaced"/>
</dbReference>
<dbReference type="PANTHER" id="PTHR23288:SF17">
    <property type="entry name" value="RNA POLYMERASE II ELONGATION FACTOR ELL"/>
    <property type="match status" value="1"/>
</dbReference>
<dbReference type="SUPFAM" id="SSF46785">
    <property type="entry name" value="Winged helix' DNA-binding domain"/>
    <property type="match status" value="1"/>
</dbReference>
<comment type="subcellular location">
    <subcellularLocation>
        <location evidence="1">Nucleus</location>
    </subcellularLocation>
</comment>
<dbReference type="InterPro" id="IPR042065">
    <property type="entry name" value="E3_ELL-like"/>
</dbReference>
<evidence type="ECO:0000313" key="10">
    <source>
        <dbReference type="RefSeq" id="XP_006811219.1"/>
    </source>
</evidence>
<evidence type="ECO:0000256" key="3">
    <source>
        <dbReference type="ARBA" id="ARBA00023015"/>
    </source>
</evidence>
<feature type="region of interest" description="Disordered" evidence="7">
    <location>
        <begin position="341"/>
        <end position="432"/>
    </location>
</feature>
<feature type="compositionally biased region" description="Basic and acidic residues" evidence="7">
    <location>
        <begin position="281"/>
        <end position="293"/>
    </location>
</feature>
<dbReference type="Pfam" id="PF07303">
    <property type="entry name" value="Occludin_ELL"/>
    <property type="match status" value="1"/>
</dbReference>
<accession>A0ABM0LTX8</accession>
<evidence type="ECO:0000256" key="6">
    <source>
        <dbReference type="PROSITE-ProRule" id="PRU01324"/>
    </source>
</evidence>
<feature type="region of interest" description="Disordered" evidence="7">
    <location>
        <begin position="251"/>
        <end position="315"/>
    </location>
</feature>
<feature type="region of interest" description="Disordered" evidence="7">
    <location>
        <begin position="121"/>
        <end position="157"/>
    </location>
</feature>
<dbReference type="Gene3D" id="1.10.10.2670">
    <property type="entry name" value="E3 ubiquitin-protein ligase"/>
    <property type="match status" value="1"/>
</dbReference>
<feature type="compositionally biased region" description="Polar residues" evidence="7">
    <location>
        <begin position="251"/>
        <end position="263"/>
    </location>
</feature>
<gene>
    <name evidence="10" type="primary">LOC102809987</name>
</gene>
<keyword evidence="4" id="KW-0804">Transcription</keyword>
<evidence type="ECO:0000256" key="5">
    <source>
        <dbReference type="ARBA" id="ARBA00023242"/>
    </source>
</evidence>
<dbReference type="PROSITE" id="PS51980">
    <property type="entry name" value="OCEL"/>
    <property type="match status" value="1"/>
</dbReference>
<name>A0ABM0LTX8_SACKO</name>
<dbReference type="InterPro" id="IPR036390">
    <property type="entry name" value="WH_DNA-bd_sf"/>
</dbReference>